<dbReference type="eggNOG" id="ENOG502Z88Y">
    <property type="taxonomic scope" value="Bacteria"/>
</dbReference>
<reference key="1">
    <citation type="submission" date="2010-09" db="EMBL/GenBank/DDBJ databases">
        <authorList>
            <person name="Roh H."/>
            <person name="Ko H.-J."/>
            <person name="Kim D."/>
            <person name="Choi D.G."/>
            <person name="Park S."/>
            <person name="Kim S."/>
            <person name="Kim K.H."/>
            <person name="Chang I.S."/>
            <person name="Choi I.-G."/>
        </authorList>
    </citation>
    <scope>NUCLEOTIDE SEQUENCE</scope>
    <source>
        <strain>KIST612</strain>
    </source>
</reference>
<evidence type="ECO:0000313" key="3">
    <source>
        <dbReference type="EMBL" id="ADO35996.1"/>
    </source>
</evidence>
<dbReference type="KEGG" id="elm:ELI_1006"/>
<feature type="domain" description="DUF3592" evidence="2">
    <location>
        <begin position="52"/>
        <end position="154"/>
    </location>
</feature>
<dbReference type="HOGENOM" id="CLU_124991_1_0_9"/>
<gene>
    <name evidence="3" type="ordered locus">ELI_1006</name>
</gene>
<evidence type="ECO:0000313" key="4">
    <source>
        <dbReference type="Proteomes" id="UP000006873"/>
    </source>
</evidence>
<name>E3GKI9_9FIRM</name>
<feature type="transmembrane region" description="Helical" evidence="1">
    <location>
        <begin position="161"/>
        <end position="181"/>
    </location>
</feature>
<dbReference type="EMBL" id="CP002273">
    <property type="protein sequence ID" value="ADO35996.1"/>
    <property type="molecule type" value="Genomic_DNA"/>
</dbReference>
<evidence type="ECO:0000259" key="2">
    <source>
        <dbReference type="Pfam" id="PF12158"/>
    </source>
</evidence>
<evidence type="ECO:0000256" key="1">
    <source>
        <dbReference type="SAM" id="Phobius"/>
    </source>
</evidence>
<keyword evidence="1" id="KW-1133">Transmembrane helix</keyword>
<keyword evidence="1" id="KW-0812">Transmembrane</keyword>
<sequence length="183" mass="20562">MNLKGMNDMSELQIAWLELITVGGLGVILALSGIIINIIAKKQNKSCTKQTEGIVIQYGFPGDGRMHPIVEYVVDGTCYKAKKKFRGVKRIRISGFPINVQSKAYEDEKGWLHIKSGTITNLSQLAEQVWPIDSKMTVYYNPNNPKMSYVDRPISKSFTSMMFIIIGIVTILLSVLVFFLIQL</sequence>
<dbReference type="Proteomes" id="UP000006873">
    <property type="component" value="Chromosome"/>
</dbReference>
<organism evidence="3 4">
    <name type="scientific">Eubacterium callanderi</name>
    <dbReference type="NCBI Taxonomy" id="53442"/>
    <lineage>
        <taxon>Bacteria</taxon>
        <taxon>Bacillati</taxon>
        <taxon>Bacillota</taxon>
        <taxon>Clostridia</taxon>
        <taxon>Eubacteriales</taxon>
        <taxon>Eubacteriaceae</taxon>
        <taxon>Eubacterium</taxon>
    </lineage>
</organism>
<dbReference type="Pfam" id="PF12158">
    <property type="entry name" value="DUF3592"/>
    <property type="match status" value="1"/>
</dbReference>
<accession>E3GKI9</accession>
<reference evidence="3 4" key="2">
    <citation type="journal article" date="2011" name="J. Bacteriol.">
        <title>Complete genome sequence of a carbon monoxide-utilizing acetogen, Eubacterium limosum KIST612.</title>
        <authorList>
            <person name="Roh H."/>
            <person name="Ko H.J."/>
            <person name="Kim D."/>
            <person name="Choi D.G."/>
            <person name="Park S."/>
            <person name="Kim S."/>
            <person name="Chang I.S."/>
            <person name="Choi I.G."/>
        </authorList>
    </citation>
    <scope>NUCLEOTIDE SEQUENCE [LARGE SCALE GENOMIC DNA]</scope>
    <source>
        <strain evidence="3 4">KIST612</strain>
    </source>
</reference>
<protein>
    <recommendedName>
        <fullName evidence="2">DUF3592 domain-containing protein</fullName>
    </recommendedName>
</protein>
<dbReference type="InterPro" id="IPR021994">
    <property type="entry name" value="DUF3592"/>
</dbReference>
<feature type="transmembrane region" description="Helical" evidence="1">
    <location>
        <begin position="20"/>
        <end position="40"/>
    </location>
</feature>
<keyword evidence="4" id="KW-1185">Reference proteome</keyword>
<dbReference type="AlphaFoldDB" id="E3GKI9"/>
<proteinExistence type="predicted"/>
<keyword evidence="1" id="KW-0472">Membrane</keyword>